<feature type="non-terminal residue" evidence="8">
    <location>
        <position position="193"/>
    </location>
</feature>
<accession>A0A8J4X9C2</accession>
<dbReference type="CDD" id="cd12052">
    <property type="entry name" value="SH3_CIN85_1"/>
    <property type="match status" value="1"/>
</dbReference>
<evidence type="ECO:0000256" key="5">
    <source>
        <dbReference type="PROSITE-ProRule" id="PRU00192"/>
    </source>
</evidence>
<dbReference type="GO" id="GO:0016301">
    <property type="term" value="F:kinase activity"/>
    <property type="evidence" value="ECO:0007669"/>
    <property type="project" value="UniProtKB-KW"/>
</dbReference>
<evidence type="ECO:0000256" key="3">
    <source>
        <dbReference type="ARBA" id="ARBA00037432"/>
    </source>
</evidence>
<evidence type="ECO:0000256" key="6">
    <source>
        <dbReference type="SAM" id="Phobius"/>
    </source>
</evidence>
<keyword evidence="9" id="KW-1185">Reference proteome</keyword>
<keyword evidence="6" id="KW-0812">Transmembrane</keyword>
<evidence type="ECO:0000256" key="4">
    <source>
        <dbReference type="ARBA" id="ARBA00040640"/>
    </source>
</evidence>
<evidence type="ECO:0000256" key="2">
    <source>
        <dbReference type="ARBA" id="ARBA00023043"/>
    </source>
</evidence>
<dbReference type="PANTHER" id="PTHR14167">
    <property type="entry name" value="SH3 DOMAIN-CONTAINING"/>
    <property type="match status" value="1"/>
</dbReference>
<reference evidence="8" key="1">
    <citation type="submission" date="2020-07" db="EMBL/GenBank/DDBJ databases">
        <title>Clarias magur genome sequencing, assembly and annotation.</title>
        <authorList>
            <person name="Kushwaha B."/>
            <person name="Kumar R."/>
            <person name="Das P."/>
            <person name="Joshi C.G."/>
            <person name="Kumar D."/>
            <person name="Nagpure N.S."/>
            <person name="Pandey M."/>
            <person name="Agarwal S."/>
            <person name="Srivastava S."/>
            <person name="Singh M."/>
            <person name="Sahoo L."/>
            <person name="Jayasankar P."/>
            <person name="Meher P.K."/>
            <person name="Koringa P.G."/>
            <person name="Iquebal M.A."/>
            <person name="Das S.P."/>
            <person name="Bit A."/>
            <person name="Patnaik S."/>
            <person name="Patel N."/>
            <person name="Shah T.M."/>
            <person name="Hinsu A."/>
            <person name="Jena J.K."/>
        </authorList>
    </citation>
    <scope>NUCLEOTIDE SEQUENCE</scope>
    <source>
        <strain evidence="8">CIFAMagur01</strain>
        <tissue evidence="8">Testis</tissue>
    </source>
</reference>
<dbReference type="SUPFAM" id="SSF50044">
    <property type="entry name" value="SH3-domain"/>
    <property type="match status" value="1"/>
</dbReference>
<keyword evidence="6" id="KW-0472">Membrane</keyword>
<dbReference type="EMBL" id="QNUK01000032">
    <property type="protein sequence ID" value="KAF5906464.1"/>
    <property type="molecule type" value="Genomic_DNA"/>
</dbReference>
<comment type="caution">
    <text evidence="8">The sequence shown here is derived from an EMBL/GenBank/DDBJ whole genome shotgun (WGS) entry which is preliminary data.</text>
</comment>
<gene>
    <name evidence="8" type="ORF">DAT39_003738</name>
</gene>
<dbReference type="Pfam" id="PF00018">
    <property type="entry name" value="SH3_1"/>
    <property type="match status" value="1"/>
</dbReference>
<feature type="domain" description="SH3" evidence="7">
    <location>
        <begin position="54"/>
        <end position="113"/>
    </location>
</feature>
<evidence type="ECO:0000259" key="7">
    <source>
        <dbReference type="PROSITE" id="PS50002"/>
    </source>
</evidence>
<dbReference type="Proteomes" id="UP000727407">
    <property type="component" value="Unassembled WGS sequence"/>
</dbReference>
<dbReference type="AlphaFoldDB" id="A0A8J4X9C2"/>
<name>A0A8J4X9C2_CLAMG</name>
<dbReference type="PRINTS" id="PR00499">
    <property type="entry name" value="P67PHOX"/>
</dbReference>
<evidence type="ECO:0000313" key="9">
    <source>
        <dbReference type="Proteomes" id="UP000727407"/>
    </source>
</evidence>
<dbReference type="PRINTS" id="PR00452">
    <property type="entry name" value="SH3DOMAIN"/>
</dbReference>
<dbReference type="SMART" id="SM00326">
    <property type="entry name" value="SH3"/>
    <property type="match status" value="1"/>
</dbReference>
<dbReference type="GO" id="GO:0007015">
    <property type="term" value="P:actin filament organization"/>
    <property type="evidence" value="ECO:0007669"/>
    <property type="project" value="TreeGrafter"/>
</dbReference>
<keyword evidence="6" id="KW-1133">Transmembrane helix</keyword>
<dbReference type="InterPro" id="IPR001452">
    <property type="entry name" value="SH3_domain"/>
</dbReference>
<keyword evidence="8" id="KW-0808">Transferase</keyword>
<dbReference type="OrthoDB" id="5340910at2759"/>
<protein>
    <recommendedName>
        <fullName evidence="4">Osteoclast-stimulating factor 1</fullName>
    </recommendedName>
</protein>
<proteinExistence type="predicted"/>
<keyword evidence="2" id="KW-0040">ANK repeat</keyword>
<dbReference type="InterPro" id="IPR050384">
    <property type="entry name" value="Endophilin_SH3RF"/>
</dbReference>
<evidence type="ECO:0000313" key="8">
    <source>
        <dbReference type="EMBL" id="KAF5906464.1"/>
    </source>
</evidence>
<keyword evidence="1 5" id="KW-0728">SH3 domain</keyword>
<evidence type="ECO:0000256" key="1">
    <source>
        <dbReference type="ARBA" id="ARBA00022443"/>
    </source>
</evidence>
<dbReference type="GO" id="GO:0016477">
    <property type="term" value="P:cell migration"/>
    <property type="evidence" value="ECO:0007669"/>
    <property type="project" value="TreeGrafter"/>
</dbReference>
<dbReference type="InterPro" id="IPR035770">
    <property type="entry name" value="CIN85_SH3_1"/>
</dbReference>
<organism evidence="8 9">
    <name type="scientific">Clarias magur</name>
    <name type="common">Asian catfish</name>
    <name type="synonym">Macropteronotus magur</name>
    <dbReference type="NCBI Taxonomy" id="1594786"/>
    <lineage>
        <taxon>Eukaryota</taxon>
        <taxon>Metazoa</taxon>
        <taxon>Chordata</taxon>
        <taxon>Craniata</taxon>
        <taxon>Vertebrata</taxon>
        <taxon>Euteleostomi</taxon>
        <taxon>Actinopterygii</taxon>
        <taxon>Neopterygii</taxon>
        <taxon>Teleostei</taxon>
        <taxon>Ostariophysi</taxon>
        <taxon>Siluriformes</taxon>
        <taxon>Clariidae</taxon>
        <taxon>Clarias</taxon>
    </lineage>
</organism>
<dbReference type="PROSITE" id="PS50002">
    <property type="entry name" value="SH3"/>
    <property type="match status" value="1"/>
</dbReference>
<comment type="function">
    <text evidence="3">Induces bone resorption, acting probably through a signaling cascade which results in the secretion of factor(s) enhancing osteoclast formation and activity.</text>
</comment>
<dbReference type="FunFam" id="2.30.30.40:FF:000072">
    <property type="entry name" value="Unconventional Myosin IB"/>
    <property type="match status" value="1"/>
</dbReference>
<keyword evidence="8" id="KW-0418">Kinase</keyword>
<dbReference type="InterPro" id="IPR036028">
    <property type="entry name" value="SH3-like_dom_sf"/>
</dbReference>
<sequence>MMMMSLAASERSGDITALPSARRHFLSVYTLSQKACFSPALTARAVPQKTLRVTETSQAVVEFDYQAQHDDELTIAVGDIISNIRKDEGGWWEGEVDGRRGLFPDNFVRLRILRSFSGVSVGFYLFVYFLVTSVCVCVCVCVCGAMLCPASCLPLLKELSQWRCLLGWQRQRGVCAPSSGRPVCPTKPLPESE</sequence>
<dbReference type="Gene3D" id="2.30.30.40">
    <property type="entry name" value="SH3 Domains"/>
    <property type="match status" value="1"/>
</dbReference>
<feature type="transmembrane region" description="Helical" evidence="6">
    <location>
        <begin position="121"/>
        <end position="147"/>
    </location>
</feature>
<dbReference type="PANTHER" id="PTHR14167:SF6">
    <property type="entry name" value="SH3 DOMAIN-CONTAINING KINASE-BINDING PROTEIN 1"/>
    <property type="match status" value="1"/>
</dbReference>